<organism evidence="1 2">
    <name type="scientific">Bacillus cytotoxicus</name>
    <dbReference type="NCBI Taxonomy" id="580165"/>
    <lineage>
        <taxon>Bacteria</taxon>
        <taxon>Bacillati</taxon>
        <taxon>Bacillota</taxon>
        <taxon>Bacilli</taxon>
        <taxon>Bacillales</taxon>
        <taxon>Bacillaceae</taxon>
        <taxon>Bacillus</taxon>
        <taxon>Bacillus cereus group</taxon>
    </lineage>
</organism>
<proteinExistence type="predicted"/>
<comment type="caution">
    <text evidence="1">The sequence shown here is derived from an EMBL/GenBank/DDBJ whole genome shotgun (WGS) entry which is preliminary data.</text>
</comment>
<dbReference type="GeneID" id="51609345"/>
<accession>A0AAX2CIQ1</accession>
<evidence type="ECO:0000313" key="1">
    <source>
        <dbReference type="EMBL" id="SCL95976.1"/>
    </source>
</evidence>
<dbReference type="EMBL" id="FMIK01000034">
    <property type="protein sequence ID" value="SCL95976.1"/>
    <property type="molecule type" value="Genomic_DNA"/>
</dbReference>
<protein>
    <submittedName>
        <fullName evidence="1">Uncharacterized protein</fullName>
    </submittedName>
</protein>
<gene>
    <name evidence="1" type="ORF">BCB44BAC_02679</name>
</gene>
<sequence>MAFWDTFLKLEYTLLEETLMQMDFGKVAAQNIPYFRMYAARVQQLLQKRYKEV</sequence>
<dbReference type="AlphaFoldDB" id="A0AAX2CIQ1"/>
<evidence type="ECO:0000313" key="2">
    <source>
        <dbReference type="Proteomes" id="UP000242164"/>
    </source>
</evidence>
<dbReference type="RefSeq" id="WP_012094800.1">
    <property type="nucleotide sequence ID" value="NZ_CP024096.1"/>
</dbReference>
<reference evidence="1 2" key="1">
    <citation type="submission" date="2016-08" db="EMBL/GenBank/DDBJ databases">
        <authorList>
            <person name="Loux V."/>
            <person name="Rue O."/>
        </authorList>
    </citation>
    <scope>NUCLEOTIDE SEQUENCE [LARGE SCALE GENOMIC DNA]</scope>
    <source>
        <strain evidence="1 2">AFSSA_08CEB44bac</strain>
    </source>
</reference>
<dbReference type="Proteomes" id="UP000242164">
    <property type="component" value="Unassembled WGS sequence"/>
</dbReference>
<name>A0AAX2CIQ1_9BACI</name>